<keyword evidence="3 5" id="KW-0687">Ribonucleoprotein</keyword>
<evidence type="ECO:0000256" key="6">
    <source>
        <dbReference type="SAM" id="MobiDB-lite"/>
    </source>
</evidence>
<dbReference type="Proteomes" id="UP000269410">
    <property type="component" value="Unassembled WGS sequence"/>
</dbReference>
<sequence>MSGVKLTSQTTDQIPFCVPSKDELLAAGVQFGHQVQRWNPKMKDYILGVKNGIHIIDVEKTLESLSNAVNFLMSNQSESPVLFVATKRQARSIVRDLAVQSGSYFVDRRWVGGLFTNFSVIKKSLEKLEYLERVFMEGVTDRTKFEVNLMKKKWDRLSSLYGGIKTMRVRPSAIVILDVCYEKSALVEARKVGITTVAVVDTNADPEGIDYPIFANDDAISSIKIILDTLAKAAMNNRNTVKVVHNFPTFDTIMRLESSNLAQLSDDNGLMAQEYEMSSEKGEQDSQSVQKVVRRRLRVARKSTNQIESSKGILGKYQAQKEKDKNN</sequence>
<dbReference type="Pfam" id="PF00318">
    <property type="entry name" value="Ribosomal_S2"/>
    <property type="match status" value="1"/>
</dbReference>
<evidence type="ECO:0000256" key="5">
    <source>
        <dbReference type="HAMAP-Rule" id="MF_00291"/>
    </source>
</evidence>
<protein>
    <recommendedName>
        <fullName evidence="4 5">Small ribosomal subunit protein uS2</fullName>
    </recommendedName>
</protein>
<dbReference type="GO" id="GO:0003735">
    <property type="term" value="F:structural constituent of ribosome"/>
    <property type="evidence" value="ECO:0007669"/>
    <property type="project" value="InterPro"/>
</dbReference>
<evidence type="ECO:0000256" key="2">
    <source>
        <dbReference type="ARBA" id="ARBA00022980"/>
    </source>
</evidence>
<keyword evidence="2 5" id="KW-0689">Ribosomal protein</keyword>
<dbReference type="GO" id="GO:0006412">
    <property type="term" value="P:translation"/>
    <property type="evidence" value="ECO:0007669"/>
    <property type="project" value="UniProtKB-UniRule"/>
</dbReference>
<evidence type="ECO:0000256" key="1">
    <source>
        <dbReference type="ARBA" id="ARBA00006242"/>
    </source>
</evidence>
<dbReference type="GO" id="GO:0022627">
    <property type="term" value="C:cytosolic small ribosomal subunit"/>
    <property type="evidence" value="ECO:0007669"/>
    <property type="project" value="TreeGrafter"/>
</dbReference>
<dbReference type="SUPFAM" id="SSF52313">
    <property type="entry name" value="Ribosomal protein S2"/>
    <property type="match status" value="1"/>
</dbReference>
<comment type="similarity">
    <text evidence="1 5">Belongs to the universal ribosomal protein uS2 family.</text>
</comment>
<dbReference type="Gene3D" id="1.10.287.610">
    <property type="entry name" value="Helix hairpin bin"/>
    <property type="match status" value="1"/>
</dbReference>
<dbReference type="InterPro" id="IPR023591">
    <property type="entry name" value="Ribosomal_uS2_flav_dom_sf"/>
</dbReference>
<dbReference type="PANTHER" id="PTHR12534">
    <property type="entry name" value="30S RIBOSOMAL PROTEIN S2 PROKARYOTIC AND ORGANELLAR"/>
    <property type="match status" value="1"/>
</dbReference>
<accession>A0A3M0Z0A7</accession>
<evidence type="ECO:0000256" key="4">
    <source>
        <dbReference type="ARBA" id="ARBA00035256"/>
    </source>
</evidence>
<dbReference type="EMBL" id="RFKV01000002">
    <property type="protein sequence ID" value="RMD77772.1"/>
    <property type="molecule type" value="Genomic_DNA"/>
</dbReference>
<name>A0A3M0Z0A7_9BACT</name>
<dbReference type="CDD" id="cd01425">
    <property type="entry name" value="RPS2"/>
    <property type="match status" value="1"/>
</dbReference>
<organism evidence="7 8">
    <name type="scientific">Candidatus Dojkabacteria bacterium</name>
    <dbReference type="NCBI Taxonomy" id="2099670"/>
    <lineage>
        <taxon>Bacteria</taxon>
        <taxon>Candidatus Dojkabacteria</taxon>
    </lineage>
</organism>
<dbReference type="HAMAP" id="MF_00291_B">
    <property type="entry name" value="Ribosomal_uS2_B"/>
    <property type="match status" value="1"/>
</dbReference>
<evidence type="ECO:0000313" key="8">
    <source>
        <dbReference type="Proteomes" id="UP000269410"/>
    </source>
</evidence>
<dbReference type="PRINTS" id="PR00395">
    <property type="entry name" value="RIBOSOMALS2"/>
</dbReference>
<dbReference type="Gene3D" id="3.40.50.10490">
    <property type="entry name" value="Glucose-6-phosphate isomerase like protein, domain 1"/>
    <property type="match status" value="1"/>
</dbReference>
<dbReference type="AlphaFoldDB" id="A0A3M0Z0A7"/>
<reference evidence="7 8" key="1">
    <citation type="submission" date="2018-10" db="EMBL/GenBank/DDBJ databases">
        <title>Thermophilic Lithotrophy and Phototrophy in an Intertidal, Iron-rich, Geothermal Spring.</title>
        <authorList>
            <person name="Ward L.M."/>
            <person name="Idei A."/>
            <person name="Nakagawa M."/>
            <person name="Ueno Y."/>
            <person name="Fischer W."/>
            <person name="Mcglynn S.E."/>
        </authorList>
    </citation>
    <scope>NUCLEOTIDE SEQUENCE [LARGE SCALE GENOMIC DNA]</scope>
    <source>
        <strain evidence="7">J137</strain>
    </source>
</reference>
<dbReference type="NCBIfam" id="TIGR01011">
    <property type="entry name" value="rpsB_bact"/>
    <property type="match status" value="1"/>
</dbReference>
<dbReference type="InterPro" id="IPR005706">
    <property type="entry name" value="Ribosomal_uS2_bac/mit/plastid"/>
</dbReference>
<dbReference type="PANTHER" id="PTHR12534:SF0">
    <property type="entry name" value="SMALL RIBOSOMAL SUBUNIT PROTEIN US2M"/>
    <property type="match status" value="1"/>
</dbReference>
<dbReference type="InterPro" id="IPR001865">
    <property type="entry name" value="Ribosomal_uS2"/>
</dbReference>
<feature type="region of interest" description="Disordered" evidence="6">
    <location>
        <begin position="303"/>
        <end position="327"/>
    </location>
</feature>
<proteinExistence type="inferred from homology"/>
<comment type="caution">
    <text evidence="7">The sequence shown here is derived from an EMBL/GenBank/DDBJ whole genome shotgun (WGS) entry which is preliminary data.</text>
</comment>
<gene>
    <name evidence="5 7" type="primary">rpsB</name>
    <name evidence="7" type="ORF">D6810_00030</name>
</gene>
<evidence type="ECO:0000313" key="7">
    <source>
        <dbReference type="EMBL" id="RMD77772.1"/>
    </source>
</evidence>
<evidence type="ECO:0000256" key="3">
    <source>
        <dbReference type="ARBA" id="ARBA00023274"/>
    </source>
</evidence>